<evidence type="ECO:0000313" key="3">
    <source>
        <dbReference type="EMBL" id="CAE7513563.1"/>
    </source>
</evidence>
<dbReference type="InterPro" id="IPR036397">
    <property type="entry name" value="RNaseH_sf"/>
</dbReference>
<dbReference type="Proteomes" id="UP000649617">
    <property type="component" value="Unassembled WGS sequence"/>
</dbReference>
<dbReference type="InterPro" id="IPR012337">
    <property type="entry name" value="RNaseH-like_sf"/>
</dbReference>
<proteinExistence type="predicted"/>
<comment type="caution">
    <text evidence="3">The sequence shown here is derived from an EMBL/GenBank/DDBJ whole genome shotgun (WGS) entry which is preliminary data.</text>
</comment>
<dbReference type="Gene3D" id="3.30.420.10">
    <property type="entry name" value="Ribonuclease H-like superfamily/Ribonuclease H"/>
    <property type="match status" value="1"/>
</dbReference>
<feature type="compositionally biased region" description="Acidic residues" evidence="1">
    <location>
        <begin position="311"/>
        <end position="321"/>
    </location>
</feature>
<dbReference type="GO" id="GO:0003676">
    <property type="term" value="F:nucleic acid binding"/>
    <property type="evidence" value="ECO:0007669"/>
    <property type="project" value="InterPro"/>
</dbReference>
<dbReference type="InterPro" id="IPR002156">
    <property type="entry name" value="RNaseH_domain"/>
</dbReference>
<keyword evidence="4" id="KW-1185">Reference proteome</keyword>
<dbReference type="OrthoDB" id="449097at2759"/>
<feature type="compositionally biased region" description="Basic and acidic residues" evidence="1">
    <location>
        <begin position="285"/>
        <end position="305"/>
    </location>
</feature>
<gene>
    <name evidence="3" type="primary">rnhA</name>
    <name evidence="3" type="ORF">SPIL2461_LOCUS13384</name>
</gene>
<evidence type="ECO:0000313" key="4">
    <source>
        <dbReference type="Proteomes" id="UP000649617"/>
    </source>
</evidence>
<evidence type="ECO:0000256" key="1">
    <source>
        <dbReference type="SAM" id="MobiDB-lite"/>
    </source>
</evidence>
<dbReference type="SUPFAM" id="SSF53098">
    <property type="entry name" value="Ribonuclease H-like"/>
    <property type="match status" value="1"/>
</dbReference>
<dbReference type="GO" id="GO:0004523">
    <property type="term" value="F:RNA-DNA hybrid ribonuclease activity"/>
    <property type="evidence" value="ECO:0007669"/>
    <property type="project" value="InterPro"/>
</dbReference>
<feature type="domain" description="RNase H type-1" evidence="2">
    <location>
        <begin position="338"/>
        <end position="497"/>
    </location>
</feature>
<organism evidence="3 4">
    <name type="scientific">Symbiodinium pilosum</name>
    <name type="common">Dinoflagellate</name>
    <dbReference type="NCBI Taxonomy" id="2952"/>
    <lineage>
        <taxon>Eukaryota</taxon>
        <taxon>Sar</taxon>
        <taxon>Alveolata</taxon>
        <taxon>Dinophyceae</taxon>
        <taxon>Suessiales</taxon>
        <taxon>Symbiodiniaceae</taxon>
        <taxon>Symbiodinium</taxon>
    </lineage>
</organism>
<feature type="non-terminal residue" evidence="3">
    <location>
        <position position="544"/>
    </location>
</feature>
<dbReference type="AlphaFoldDB" id="A0A812TBU2"/>
<protein>
    <submittedName>
        <fullName evidence="3">RnhA protein</fullName>
    </submittedName>
</protein>
<evidence type="ECO:0000259" key="2">
    <source>
        <dbReference type="PROSITE" id="PS50879"/>
    </source>
</evidence>
<dbReference type="PROSITE" id="PS50879">
    <property type="entry name" value="RNASE_H_1"/>
    <property type="match status" value="1"/>
</dbReference>
<name>A0A812TBU2_SYMPI</name>
<sequence>MADWLALGPSHGEFERAVGQMQCGRAAGEDGFMAEYLKYGGPEVQEVVFQVVKRTWEAAQESDEGLEAENWPSAWRQVSRRIAEEVARTNCDEVVLIRFFDIQKAYPRVPGLEWEYKVDGRLTKRHIVRAQAGTETATVVLGDFGYADDTGIVGTAEEVPRSERLFGEVLRDWEETLHPDKTEGLRISGSGRQATDVRFLGEGSEVKHVGGWVAENGRPWEETKRRRAVVAQKIAVTAKSWNFGGSSERRRQCNAEADAIWLVEGQEHQVQYVERAKSLVGAWRPGDRLPDNAPEREVAEEDRVQEPNADIGDEGSGEEELVDRAGQVPVQAPGAMVTPGVRHLYTDGSGGPDNRAGWAVVVFDAPPNRPAEADYTLFGPVVLDEWDPVFLGAEVGTNNTGELTAIGEACVWLWENREERTQDGQVVPAVIHYDSEYARDLAVRAAAPRSNQRLAESVASWVEKVRSVRPLEFRHVKGHSGDVGNDAADKFANRGLAERRAAKASAPPPPPPVPAMREEEAAEGQLGIYGGVAGPNWRTVRVAA</sequence>
<dbReference type="EMBL" id="CAJNIZ010029113">
    <property type="protein sequence ID" value="CAE7513563.1"/>
    <property type="molecule type" value="Genomic_DNA"/>
</dbReference>
<dbReference type="Pfam" id="PF00075">
    <property type="entry name" value="RNase_H"/>
    <property type="match status" value="1"/>
</dbReference>
<accession>A0A812TBU2</accession>
<feature type="region of interest" description="Disordered" evidence="1">
    <location>
        <begin position="498"/>
        <end position="522"/>
    </location>
</feature>
<feature type="region of interest" description="Disordered" evidence="1">
    <location>
        <begin position="283"/>
        <end position="321"/>
    </location>
</feature>
<reference evidence="3" key="1">
    <citation type="submission" date="2021-02" db="EMBL/GenBank/DDBJ databases">
        <authorList>
            <person name="Dougan E. K."/>
            <person name="Rhodes N."/>
            <person name="Thang M."/>
            <person name="Chan C."/>
        </authorList>
    </citation>
    <scope>NUCLEOTIDE SEQUENCE</scope>
</reference>